<gene>
    <name evidence="2" type="ORF">C8R41DRAFT_916112</name>
</gene>
<evidence type="ECO:0000256" key="1">
    <source>
        <dbReference type="SAM" id="MobiDB-lite"/>
    </source>
</evidence>
<keyword evidence="3" id="KW-1185">Reference proteome</keyword>
<feature type="compositionally biased region" description="Basic residues" evidence="1">
    <location>
        <begin position="1"/>
        <end position="11"/>
    </location>
</feature>
<reference evidence="2" key="1">
    <citation type="submission" date="2022-08" db="EMBL/GenBank/DDBJ databases">
        <title>A Global Phylogenomic Analysis of the Shiitake Genus Lentinula.</title>
        <authorList>
            <consortium name="DOE Joint Genome Institute"/>
            <person name="Sierra-Patev S."/>
            <person name="Min B."/>
            <person name="Naranjo-Ortiz M."/>
            <person name="Looney B."/>
            <person name="Konkel Z."/>
            <person name="Slot J.C."/>
            <person name="Sakamoto Y."/>
            <person name="Steenwyk J.L."/>
            <person name="Rokas A."/>
            <person name="Carro J."/>
            <person name="Camarero S."/>
            <person name="Ferreira P."/>
            <person name="Molpeceres G."/>
            <person name="Ruiz-Duenas F.J."/>
            <person name="Serrano A."/>
            <person name="Henrissat B."/>
            <person name="Drula E."/>
            <person name="Hughes K.W."/>
            <person name="Mata J.L."/>
            <person name="Ishikawa N.K."/>
            <person name="Vargas-Isla R."/>
            <person name="Ushijima S."/>
            <person name="Smith C.A."/>
            <person name="Ahrendt S."/>
            <person name="Andreopoulos W."/>
            <person name="He G."/>
            <person name="Labutti K."/>
            <person name="Lipzen A."/>
            <person name="Ng V."/>
            <person name="Riley R."/>
            <person name="Sandor L."/>
            <person name="Barry K."/>
            <person name="Martinez A.T."/>
            <person name="Xiao Y."/>
            <person name="Gibbons J.G."/>
            <person name="Terashima K."/>
            <person name="Grigoriev I.V."/>
            <person name="Hibbett D.S."/>
        </authorList>
    </citation>
    <scope>NUCLEOTIDE SEQUENCE</scope>
    <source>
        <strain evidence="2">RHP3577 ss4</strain>
    </source>
</reference>
<proteinExistence type="predicted"/>
<feature type="compositionally biased region" description="Polar residues" evidence="1">
    <location>
        <begin position="30"/>
        <end position="40"/>
    </location>
</feature>
<accession>A0ABQ8VQD8</accession>
<dbReference type="EMBL" id="JANVFT010000014">
    <property type="protein sequence ID" value="KAJ4498608.1"/>
    <property type="molecule type" value="Genomic_DNA"/>
</dbReference>
<feature type="region of interest" description="Disordered" evidence="1">
    <location>
        <begin position="1"/>
        <end position="40"/>
    </location>
</feature>
<name>A0ABQ8VQD8_9AGAR</name>
<dbReference type="Proteomes" id="UP001150217">
    <property type="component" value="Unassembled WGS sequence"/>
</dbReference>
<sequence>MSRRGRKKKNPSHPPQHEQEVDSTPPPNVPSSRQPTTKFTSLLATKLVAATRTERPFAAKYGEVQFTWQRVADLVSNEARLNPPMSKKTAQDKVNQMVKMHDGHQAPKQLQLSECEYTSYASILDGLCHEMDEVEREKAKGSLEKQQNLAAQEAAGKKARKAAMKTLEQTELGRKCRWNEAFLAALSDTTKATGNPAYNAASGPIKDVFGELASVVNRAEADAMESTVRLAEENNSIQQERLEVEKQMLTAIQGLSNSAGSSSDNLQHHFEVFHTLEKENQFPNI</sequence>
<organism evidence="2 3">
    <name type="scientific">Lentinula lateritia</name>
    <dbReference type="NCBI Taxonomy" id="40482"/>
    <lineage>
        <taxon>Eukaryota</taxon>
        <taxon>Fungi</taxon>
        <taxon>Dikarya</taxon>
        <taxon>Basidiomycota</taxon>
        <taxon>Agaricomycotina</taxon>
        <taxon>Agaricomycetes</taxon>
        <taxon>Agaricomycetidae</taxon>
        <taxon>Agaricales</taxon>
        <taxon>Marasmiineae</taxon>
        <taxon>Omphalotaceae</taxon>
        <taxon>Lentinula</taxon>
    </lineage>
</organism>
<evidence type="ECO:0000313" key="2">
    <source>
        <dbReference type="EMBL" id="KAJ4498608.1"/>
    </source>
</evidence>
<comment type="caution">
    <text evidence="2">The sequence shown here is derived from an EMBL/GenBank/DDBJ whole genome shotgun (WGS) entry which is preliminary data.</text>
</comment>
<protein>
    <submittedName>
        <fullName evidence="2">Uncharacterized protein</fullName>
    </submittedName>
</protein>
<evidence type="ECO:0000313" key="3">
    <source>
        <dbReference type="Proteomes" id="UP001150217"/>
    </source>
</evidence>